<dbReference type="Pfam" id="PF00172">
    <property type="entry name" value="Zn_clus"/>
    <property type="match status" value="1"/>
</dbReference>
<feature type="region of interest" description="Disordered" evidence="2">
    <location>
        <begin position="57"/>
        <end position="116"/>
    </location>
</feature>
<dbReference type="PANTHER" id="PTHR38111:SF9">
    <property type="entry name" value="ZN(2)-C6 FUNGAL-TYPE DOMAIN-CONTAINING PROTEIN"/>
    <property type="match status" value="1"/>
</dbReference>
<evidence type="ECO:0000313" key="4">
    <source>
        <dbReference type="EMBL" id="AEO57551.1"/>
    </source>
</evidence>
<gene>
    <name evidence="4" type="ORF">MYCTH_2303828</name>
</gene>
<dbReference type="EMBL" id="CP003004">
    <property type="protein sequence ID" value="AEO57551.1"/>
    <property type="molecule type" value="Genomic_DNA"/>
</dbReference>
<evidence type="ECO:0000256" key="2">
    <source>
        <dbReference type="SAM" id="MobiDB-lite"/>
    </source>
</evidence>
<accession>G2QDU2</accession>
<dbReference type="OrthoDB" id="3145928at2759"/>
<dbReference type="PROSITE" id="PS00463">
    <property type="entry name" value="ZN2_CY6_FUNGAL_1"/>
    <property type="match status" value="1"/>
</dbReference>
<dbReference type="GeneID" id="11507422"/>
<dbReference type="VEuPathDB" id="FungiDB:MYCTH_2303828"/>
<dbReference type="SUPFAM" id="SSF57701">
    <property type="entry name" value="Zn2/Cys6 DNA-binding domain"/>
    <property type="match status" value="1"/>
</dbReference>
<dbReference type="PANTHER" id="PTHR38111">
    <property type="entry name" value="ZN(2)-C6 FUNGAL-TYPE DOMAIN-CONTAINING PROTEIN-RELATED"/>
    <property type="match status" value="1"/>
</dbReference>
<feature type="compositionally biased region" description="Low complexity" evidence="2">
    <location>
        <begin position="94"/>
        <end position="103"/>
    </location>
</feature>
<dbReference type="eggNOG" id="ENOG502SNQ1">
    <property type="taxonomic scope" value="Eukaryota"/>
</dbReference>
<dbReference type="AlphaFoldDB" id="G2QDU2"/>
<reference evidence="4 5" key="1">
    <citation type="journal article" date="2011" name="Nat. Biotechnol.">
        <title>Comparative genomic analysis of the thermophilic biomass-degrading fungi Myceliophthora thermophila and Thielavia terrestris.</title>
        <authorList>
            <person name="Berka R.M."/>
            <person name="Grigoriev I.V."/>
            <person name="Otillar R."/>
            <person name="Salamov A."/>
            <person name="Grimwood J."/>
            <person name="Reid I."/>
            <person name="Ishmael N."/>
            <person name="John T."/>
            <person name="Darmond C."/>
            <person name="Moisan M.-C."/>
            <person name="Henrissat B."/>
            <person name="Coutinho P.M."/>
            <person name="Lombard V."/>
            <person name="Natvig D.O."/>
            <person name="Lindquist E."/>
            <person name="Schmutz J."/>
            <person name="Lucas S."/>
            <person name="Harris P."/>
            <person name="Powlowski J."/>
            <person name="Bellemare A."/>
            <person name="Taylor D."/>
            <person name="Butler G."/>
            <person name="de Vries R.P."/>
            <person name="Allijn I.E."/>
            <person name="van den Brink J."/>
            <person name="Ushinsky S."/>
            <person name="Storms R."/>
            <person name="Powell A.J."/>
            <person name="Paulsen I.T."/>
            <person name="Elbourne L.D.H."/>
            <person name="Baker S.E."/>
            <person name="Magnuson J."/>
            <person name="LaBoissiere S."/>
            <person name="Clutterbuck A.J."/>
            <person name="Martinez D."/>
            <person name="Wogulis M."/>
            <person name="de Leon A.L."/>
            <person name="Rey M.W."/>
            <person name="Tsang A."/>
        </authorList>
    </citation>
    <scope>NUCLEOTIDE SEQUENCE [LARGE SCALE GENOMIC DNA]</scope>
    <source>
        <strain evidence="5">ATCC 42464 / BCRC 31852 / DSM 1799</strain>
    </source>
</reference>
<dbReference type="RefSeq" id="XP_003662796.1">
    <property type="nucleotide sequence ID" value="XM_003662748.1"/>
</dbReference>
<keyword evidence="1" id="KW-0539">Nucleus</keyword>
<dbReference type="InterPro" id="IPR053178">
    <property type="entry name" value="Osmoadaptation_assoc"/>
</dbReference>
<feature type="compositionally biased region" description="Low complexity" evidence="2">
    <location>
        <begin position="441"/>
        <end position="471"/>
    </location>
</feature>
<dbReference type="Gene3D" id="4.10.240.10">
    <property type="entry name" value="Zn(2)-C6 fungal-type DNA-binding domain"/>
    <property type="match status" value="1"/>
</dbReference>
<dbReference type="InParanoid" id="G2QDU2"/>
<dbReference type="SMART" id="SM00066">
    <property type="entry name" value="GAL4"/>
    <property type="match status" value="1"/>
</dbReference>
<dbReference type="STRING" id="573729.G2QDU2"/>
<sequence length="661" mass="71666">MVGVPGKYKGCETCRLRRVKCDNQRPHCRKCLDGGRICAGYERETVFIIGTLDDRGRCSSHPPRVVNKASGTGGGSTGGSSSGSGSGSKKARSRSSTLVTKESVGGGGGGDEGKESGTVVEVVVDGEPRPAWDDLVQLDCRRPRQRRGRYSTQLAGLGTDLAGVVVRESGGGGSCLSLPAYGTPDVQLGMGTEELRLGPRCLVHLAAPDQGQGVAHSVCMFLYQHGNDPYFANQPHWKDPFVQSDNVLRAAPEQFRSFPAHHFFARFYRPNAIMTALLNRTPTFLAESQWLSVPFEIHPKAPLDRLFDNLAVLASLLPRADHVLSQEPTFARRLMAQELLNDCLDLEMEMGRWYTSLQHPSMSGSAGGGAGGKPLFWLSDSTVTRVNPPFNPLIFRDNHTALALSYYWAALVLFYPTIWRLYFAAVIDAVVVMDTTTTSNPPSYLPHHQPHQHQYQQHQYQQQQQQQLPQSTTPSMFTPLPIPPRLQDLDPMRYSLPQVRQIAGNVCRALDFLLLVLLPLPLLPPEGNKNSSSSSNNSNNTPVPLPGWAQPDLLWLPLLAVARLFRELGGIVSAQPGGASQAGAGMGMGMQMGVGMGLGMGAGLDMGLMDASSGDGGGGGGGEGRLVEEMWCDGLRERLLGRVGEMREVVAGRRWFDVASL</sequence>
<dbReference type="Proteomes" id="UP000007322">
    <property type="component" value="Chromosome 3"/>
</dbReference>
<dbReference type="InterPro" id="IPR001138">
    <property type="entry name" value="Zn2Cys6_DnaBD"/>
</dbReference>
<evidence type="ECO:0000256" key="1">
    <source>
        <dbReference type="ARBA" id="ARBA00023242"/>
    </source>
</evidence>
<dbReference type="GO" id="GO:0008270">
    <property type="term" value="F:zinc ion binding"/>
    <property type="evidence" value="ECO:0007669"/>
    <property type="project" value="InterPro"/>
</dbReference>
<dbReference type="KEGG" id="mtm:MYCTH_2303828"/>
<feature type="domain" description="Zn(2)-C6 fungal-type" evidence="3">
    <location>
        <begin position="10"/>
        <end position="38"/>
    </location>
</feature>
<dbReference type="HOGENOM" id="CLU_021599_2_0_1"/>
<evidence type="ECO:0000313" key="5">
    <source>
        <dbReference type="Proteomes" id="UP000007322"/>
    </source>
</evidence>
<feature type="compositionally biased region" description="Gly residues" evidence="2">
    <location>
        <begin position="71"/>
        <end position="86"/>
    </location>
</feature>
<evidence type="ECO:0000259" key="3">
    <source>
        <dbReference type="PROSITE" id="PS50048"/>
    </source>
</evidence>
<proteinExistence type="predicted"/>
<dbReference type="OMA" id="KYKGCNT"/>
<organism evidence="4 5">
    <name type="scientific">Thermothelomyces thermophilus (strain ATCC 42464 / BCRC 31852 / DSM 1799)</name>
    <name type="common">Sporotrichum thermophile</name>
    <dbReference type="NCBI Taxonomy" id="573729"/>
    <lineage>
        <taxon>Eukaryota</taxon>
        <taxon>Fungi</taxon>
        <taxon>Dikarya</taxon>
        <taxon>Ascomycota</taxon>
        <taxon>Pezizomycotina</taxon>
        <taxon>Sordariomycetes</taxon>
        <taxon>Sordariomycetidae</taxon>
        <taxon>Sordariales</taxon>
        <taxon>Chaetomiaceae</taxon>
        <taxon>Thermothelomyces</taxon>
    </lineage>
</organism>
<keyword evidence="5" id="KW-1185">Reference proteome</keyword>
<dbReference type="PROSITE" id="PS50048">
    <property type="entry name" value="ZN2_CY6_FUNGAL_2"/>
    <property type="match status" value="1"/>
</dbReference>
<dbReference type="GO" id="GO:0000981">
    <property type="term" value="F:DNA-binding transcription factor activity, RNA polymerase II-specific"/>
    <property type="evidence" value="ECO:0007669"/>
    <property type="project" value="InterPro"/>
</dbReference>
<feature type="region of interest" description="Disordered" evidence="2">
    <location>
        <begin position="438"/>
        <end position="474"/>
    </location>
</feature>
<name>G2QDU2_THET4</name>
<dbReference type="CDD" id="cd00067">
    <property type="entry name" value="GAL4"/>
    <property type="match status" value="1"/>
</dbReference>
<dbReference type="InterPro" id="IPR036864">
    <property type="entry name" value="Zn2-C6_fun-type_DNA-bd_sf"/>
</dbReference>
<protein>
    <recommendedName>
        <fullName evidence="3">Zn(2)-C6 fungal-type domain-containing protein</fullName>
    </recommendedName>
</protein>